<feature type="region of interest" description="Disordered" evidence="1">
    <location>
        <begin position="272"/>
        <end position="300"/>
    </location>
</feature>
<dbReference type="OrthoDB" id="10267338at2759"/>
<organism evidence="2 3">
    <name type="scientific">Cystoisospora suis</name>
    <dbReference type="NCBI Taxonomy" id="483139"/>
    <lineage>
        <taxon>Eukaryota</taxon>
        <taxon>Sar</taxon>
        <taxon>Alveolata</taxon>
        <taxon>Apicomplexa</taxon>
        <taxon>Conoidasida</taxon>
        <taxon>Coccidia</taxon>
        <taxon>Eucoccidiorida</taxon>
        <taxon>Eimeriorina</taxon>
        <taxon>Sarcocystidae</taxon>
        <taxon>Cystoisospora</taxon>
    </lineage>
</organism>
<dbReference type="Pfam" id="PF02391">
    <property type="entry name" value="MoaE"/>
    <property type="match status" value="1"/>
</dbReference>
<dbReference type="EMBL" id="MIGC01003135">
    <property type="protein sequence ID" value="PHJ19891.1"/>
    <property type="molecule type" value="Genomic_DNA"/>
</dbReference>
<dbReference type="RefSeq" id="XP_067921583.1">
    <property type="nucleotide sequence ID" value="XM_068066435.1"/>
</dbReference>
<comment type="caution">
    <text evidence="2">The sequence shown here is derived from an EMBL/GenBank/DDBJ whole genome shotgun (WGS) entry which is preliminary data.</text>
</comment>
<dbReference type="AlphaFoldDB" id="A0A2C6K1G5"/>
<feature type="compositionally biased region" description="Basic and acidic residues" evidence="1">
    <location>
        <begin position="283"/>
        <end position="300"/>
    </location>
</feature>
<feature type="region of interest" description="Disordered" evidence="1">
    <location>
        <begin position="373"/>
        <end position="397"/>
    </location>
</feature>
<gene>
    <name evidence="2" type="ORF">CSUI_006271</name>
</gene>
<feature type="region of interest" description="Disordered" evidence="1">
    <location>
        <begin position="409"/>
        <end position="478"/>
    </location>
</feature>
<dbReference type="Gene3D" id="3.90.1170.40">
    <property type="entry name" value="Molybdopterin biosynthesis MoaE subunit"/>
    <property type="match status" value="1"/>
</dbReference>
<dbReference type="SUPFAM" id="SSF54690">
    <property type="entry name" value="Molybdopterin synthase subunit MoaE"/>
    <property type="match status" value="1"/>
</dbReference>
<dbReference type="VEuPathDB" id="ToxoDB:CSUI_006271"/>
<feature type="compositionally biased region" description="Basic and acidic residues" evidence="1">
    <location>
        <begin position="460"/>
        <end position="478"/>
    </location>
</feature>
<name>A0A2C6K1G5_9APIC</name>
<dbReference type="GO" id="GO:0006777">
    <property type="term" value="P:Mo-molybdopterin cofactor biosynthetic process"/>
    <property type="evidence" value="ECO:0007669"/>
    <property type="project" value="InterPro"/>
</dbReference>
<protein>
    <submittedName>
        <fullName evidence="2">Molybdopterin converting subunit 2 protein</fullName>
    </submittedName>
</protein>
<dbReference type="Proteomes" id="UP000221165">
    <property type="component" value="Unassembled WGS sequence"/>
</dbReference>
<proteinExistence type="predicted"/>
<feature type="compositionally biased region" description="Low complexity" evidence="1">
    <location>
        <begin position="421"/>
        <end position="449"/>
    </location>
</feature>
<reference evidence="2 3" key="1">
    <citation type="journal article" date="2017" name="Int. J. Parasitol.">
        <title>The genome of the protozoan parasite Cystoisospora suis and a reverse vaccinology approach to identify vaccine candidates.</title>
        <authorList>
            <person name="Palmieri N."/>
            <person name="Shrestha A."/>
            <person name="Ruttkowski B."/>
            <person name="Beck T."/>
            <person name="Vogl C."/>
            <person name="Tomley F."/>
            <person name="Blake D.P."/>
            <person name="Joachim A."/>
        </authorList>
    </citation>
    <scope>NUCLEOTIDE SEQUENCE [LARGE SCALE GENOMIC DNA]</scope>
    <source>
        <strain evidence="2 3">Wien I</strain>
    </source>
</reference>
<accession>A0A2C6K1G5</accession>
<dbReference type="PANTHER" id="PTHR23404">
    <property type="entry name" value="MOLYBDOPTERIN SYNTHASE RELATED"/>
    <property type="match status" value="1"/>
</dbReference>
<dbReference type="InterPro" id="IPR036563">
    <property type="entry name" value="MoaE_sf"/>
</dbReference>
<evidence type="ECO:0000256" key="1">
    <source>
        <dbReference type="SAM" id="MobiDB-lite"/>
    </source>
</evidence>
<evidence type="ECO:0000313" key="2">
    <source>
        <dbReference type="EMBL" id="PHJ19891.1"/>
    </source>
</evidence>
<evidence type="ECO:0000313" key="3">
    <source>
        <dbReference type="Proteomes" id="UP000221165"/>
    </source>
</evidence>
<feature type="compositionally biased region" description="Basic and acidic residues" evidence="1">
    <location>
        <begin position="373"/>
        <end position="391"/>
    </location>
</feature>
<sequence length="624" mass="70226">MEANEEAWMKSSYSRERHGGDLLRETAEEEEKGEKDDRTKRKQDVDDNRGGGTDRERKTLIERRWRDHVTGELEENGKEPSIFQKDGREEQEATREQDMEGLDLLILTEECLDLRASYQFLEEGNPSACFLSMFLGCTRVSSSSSSHSSASSLPNSSSSSSFAAVPPSLRSSSSCGSSTHEVEALELECYVEMARRSLASIAKLVRQTFPHHIHNIVLAHRYGYIPLAETVLLVGISSSHPSESQDACALAVELVKHHLPIWKEEILIPHSRDEEEEGEIEEERYQESEEEKVKEEDNEVEKARRLGDHVPCIEEYELSSILGCMDSIEISRKPITDVPSLINSVRSPVCGAISVFIQRKRFCSSSLVSRSMTKESRRLSHHKSPDPRWASHNEPSLVGVSGMHAKTLQPSHSSLTHRQDSLLNSSSTPRSFSSSASSSISPSSSATGSTLDVSLGEHIGQCREERKDGEEVKIESSKEAMDQMCTSIRIKFPHVKKMALRVFRETDGDRECLDDPVFVACVSAPHRTDSREACSLLVAKYTENISSFRTEEEISVLRRNGAQGEEEEREARLLISQNLRNRQSKQPQKERRRRRVQGALLQPLPHIIQIEKANNCVQESRLSL</sequence>
<feature type="region of interest" description="Disordered" evidence="1">
    <location>
        <begin position="1"/>
        <end position="97"/>
    </location>
</feature>
<dbReference type="GeneID" id="94429646"/>
<feature type="compositionally biased region" description="Basic and acidic residues" evidence="1">
    <location>
        <begin position="85"/>
        <end position="97"/>
    </location>
</feature>
<keyword evidence="3" id="KW-1185">Reference proteome</keyword>
<feature type="compositionally biased region" description="Basic and acidic residues" evidence="1">
    <location>
        <begin position="13"/>
        <end position="78"/>
    </location>
</feature>
<dbReference type="InterPro" id="IPR003448">
    <property type="entry name" value="Mopterin_biosynth_MoaE"/>
</dbReference>